<accession>A0A6J8DGM3</accession>
<dbReference type="OrthoDB" id="6126710at2759"/>
<dbReference type="SUPFAM" id="SSF48726">
    <property type="entry name" value="Immunoglobulin"/>
    <property type="match status" value="1"/>
</dbReference>
<dbReference type="InterPro" id="IPR036179">
    <property type="entry name" value="Ig-like_dom_sf"/>
</dbReference>
<evidence type="ECO:0000259" key="1">
    <source>
        <dbReference type="Pfam" id="PF07686"/>
    </source>
</evidence>
<dbReference type="Pfam" id="PF07686">
    <property type="entry name" value="V-set"/>
    <property type="match status" value="1"/>
</dbReference>
<feature type="domain" description="Immunoglobulin V-set" evidence="1">
    <location>
        <begin position="32"/>
        <end position="130"/>
    </location>
</feature>
<dbReference type="EMBL" id="CACVKT020007364">
    <property type="protein sequence ID" value="CAC5407165.1"/>
    <property type="molecule type" value="Genomic_DNA"/>
</dbReference>
<gene>
    <name evidence="2" type="ORF">MCOR_40668</name>
</gene>
<dbReference type="InterPro" id="IPR013783">
    <property type="entry name" value="Ig-like_fold"/>
</dbReference>
<evidence type="ECO:0000313" key="3">
    <source>
        <dbReference type="Proteomes" id="UP000507470"/>
    </source>
</evidence>
<dbReference type="InterPro" id="IPR013106">
    <property type="entry name" value="Ig_V-set"/>
</dbReference>
<name>A0A6J8DGM3_MYTCO</name>
<organism evidence="2 3">
    <name type="scientific">Mytilus coruscus</name>
    <name type="common">Sea mussel</name>
    <dbReference type="NCBI Taxonomy" id="42192"/>
    <lineage>
        <taxon>Eukaryota</taxon>
        <taxon>Metazoa</taxon>
        <taxon>Spiralia</taxon>
        <taxon>Lophotrochozoa</taxon>
        <taxon>Mollusca</taxon>
        <taxon>Bivalvia</taxon>
        <taxon>Autobranchia</taxon>
        <taxon>Pteriomorphia</taxon>
        <taxon>Mytilida</taxon>
        <taxon>Mytiloidea</taxon>
        <taxon>Mytilidae</taxon>
        <taxon>Mytilinae</taxon>
        <taxon>Mytilus</taxon>
    </lineage>
</organism>
<dbReference type="AlphaFoldDB" id="A0A6J8DGM3"/>
<sequence>MSKSAVSSLYLSGSIAFDIFISENRSGLLGSNDTSLECSFNKEDGEDVLSLFFLYKNKTSHTYEDIIVFTSSAVPRLTAKGHYLSERIALPKHTLSSSPAAITFSDLQCQDNAHYKCRITYQIRRTFEKYTVESYPTQINVQVLPLKPQLTAFFNASTTPTRRAATRKSTRSTNSPLNIKKGDTVTFVCNGIVGNPPASFIFQKFRQGDILTDIYTNTTTQLNPIDDDMCYFSGKSYLTIQVMSEDNQAIIRCIADSVLTEKSLYKDSPTIKVFCKYQNILLDN</sequence>
<proteinExistence type="predicted"/>
<reference evidence="2 3" key="1">
    <citation type="submission" date="2020-06" db="EMBL/GenBank/DDBJ databases">
        <authorList>
            <person name="Li R."/>
            <person name="Bekaert M."/>
        </authorList>
    </citation>
    <scope>NUCLEOTIDE SEQUENCE [LARGE SCALE GENOMIC DNA]</scope>
    <source>
        <strain evidence="3">wild</strain>
    </source>
</reference>
<protein>
    <recommendedName>
        <fullName evidence="1">Immunoglobulin V-set domain-containing protein</fullName>
    </recommendedName>
</protein>
<keyword evidence="3" id="KW-1185">Reference proteome</keyword>
<evidence type="ECO:0000313" key="2">
    <source>
        <dbReference type="EMBL" id="CAC5407165.1"/>
    </source>
</evidence>
<dbReference type="Gene3D" id="2.60.40.10">
    <property type="entry name" value="Immunoglobulins"/>
    <property type="match status" value="2"/>
</dbReference>
<dbReference type="Proteomes" id="UP000507470">
    <property type="component" value="Unassembled WGS sequence"/>
</dbReference>